<dbReference type="GO" id="GO:0000981">
    <property type="term" value="F:DNA-binding transcription factor activity, RNA polymerase II-specific"/>
    <property type="evidence" value="ECO:0007669"/>
    <property type="project" value="TreeGrafter"/>
</dbReference>
<dbReference type="OrthoDB" id="5812619at2759"/>
<dbReference type="PANTHER" id="PTHR46380:SF2">
    <property type="entry name" value="CYCLIN-D-BINDING MYB-LIKE TRANSCRIPTION FACTOR 1"/>
    <property type="match status" value="1"/>
</dbReference>
<accession>A0A7M7H2Y0</accession>
<dbReference type="AlphaFoldDB" id="A0A7M7H2Y0"/>
<name>A0A7M7H2Y0_NASVI</name>
<comment type="subcellular location">
    <subcellularLocation>
        <location evidence="1">Nucleus</location>
    </subcellularLocation>
</comment>
<keyword evidence="6" id="KW-1185">Reference proteome</keyword>
<dbReference type="RefSeq" id="XP_008205366.1">
    <property type="nucleotide sequence ID" value="XM_008207144.2"/>
</dbReference>
<feature type="compositionally biased region" description="Acidic residues" evidence="4">
    <location>
        <begin position="71"/>
        <end position="87"/>
    </location>
</feature>
<dbReference type="KEGG" id="nvi:103315940"/>
<dbReference type="Proteomes" id="UP000002358">
    <property type="component" value="Unassembled WGS sequence"/>
</dbReference>
<evidence type="ECO:0000313" key="5">
    <source>
        <dbReference type="EnsemblMetazoa" id="XP_008205366"/>
    </source>
</evidence>
<dbReference type="PANTHER" id="PTHR46380">
    <property type="entry name" value="CYCLIN-D-BINDING MYB-LIKE TRANSCRIPTION FACTOR 1"/>
    <property type="match status" value="1"/>
</dbReference>
<dbReference type="InParanoid" id="A0A7M7H2Y0"/>
<reference evidence="5" key="1">
    <citation type="submission" date="2021-01" db="UniProtKB">
        <authorList>
            <consortium name="EnsemblMetazoa"/>
        </authorList>
    </citation>
    <scope>IDENTIFICATION</scope>
</reference>
<keyword evidence="3" id="KW-0539">Nucleus</keyword>
<evidence type="ECO:0000256" key="3">
    <source>
        <dbReference type="ARBA" id="ARBA00023242"/>
    </source>
</evidence>
<proteinExistence type="predicted"/>
<evidence type="ECO:0000256" key="4">
    <source>
        <dbReference type="SAM" id="MobiDB-lite"/>
    </source>
</evidence>
<evidence type="ECO:0000256" key="2">
    <source>
        <dbReference type="ARBA" id="ARBA00023125"/>
    </source>
</evidence>
<protein>
    <submittedName>
        <fullName evidence="5">Uncharacterized protein</fullName>
    </submittedName>
</protein>
<dbReference type="GO" id="GO:0000978">
    <property type="term" value="F:RNA polymerase II cis-regulatory region sequence-specific DNA binding"/>
    <property type="evidence" value="ECO:0007669"/>
    <property type="project" value="TreeGrafter"/>
</dbReference>
<dbReference type="GeneID" id="103315940"/>
<dbReference type="EnsemblMetazoa" id="XM_008207144">
    <property type="protein sequence ID" value="XP_008205366"/>
    <property type="gene ID" value="LOC103315940"/>
</dbReference>
<sequence>MFKEARKFILRARLSSYIIWAAVGISHPPSVGRATKVTNEDHQVDSRGKRSYAHVMPNRKDALPHARTMEATDEEIDVESLDEDEEMPPLRLSSSSSSFDEDADSPASMIPIVSVDMDVEEEESLATLKIRLLDEPLRQHKIETMAGTRVLSKKQFRAFEKIIPMKRGKFSIREDARLTKNWRNFCTVHNWSPKNTSPFMMMRSENGTYLMPKLEERRKFVQFLAKDLKNRSLYSVYNRFKKLCNQPEKSGRFTKREDDTILRNLSLGAAACSTSAKDLKRDKLSIRHRTKRVRVVKTAGKELVENERSACHMDM</sequence>
<evidence type="ECO:0000313" key="6">
    <source>
        <dbReference type="Proteomes" id="UP000002358"/>
    </source>
</evidence>
<keyword evidence="2" id="KW-0238">DNA-binding</keyword>
<organism evidence="5 6">
    <name type="scientific">Nasonia vitripennis</name>
    <name type="common">Parasitic wasp</name>
    <dbReference type="NCBI Taxonomy" id="7425"/>
    <lineage>
        <taxon>Eukaryota</taxon>
        <taxon>Metazoa</taxon>
        <taxon>Ecdysozoa</taxon>
        <taxon>Arthropoda</taxon>
        <taxon>Hexapoda</taxon>
        <taxon>Insecta</taxon>
        <taxon>Pterygota</taxon>
        <taxon>Neoptera</taxon>
        <taxon>Endopterygota</taxon>
        <taxon>Hymenoptera</taxon>
        <taxon>Apocrita</taxon>
        <taxon>Proctotrupomorpha</taxon>
        <taxon>Chalcidoidea</taxon>
        <taxon>Pteromalidae</taxon>
        <taxon>Pteromalinae</taxon>
        <taxon>Nasonia</taxon>
    </lineage>
</organism>
<evidence type="ECO:0000256" key="1">
    <source>
        <dbReference type="ARBA" id="ARBA00004123"/>
    </source>
</evidence>
<feature type="region of interest" description="Disordered" evidence="4">
    <location>
        <begin position="70"/>
        <end position="104"/>
    </location>
</feature>
<dbReference type="InterPro" id="IPR051651">
    <property type="entry name" value="DMTF1_DNA-bind_reg"/>
</dbReference>
<dbReference type="GO" id="GO:0005634">
    <property type="term" value="C:nucleus"/>
    <property type="evidence" value="ECO:0007669"/>
    <property type="project" value="UniProtKB-SubCell"/>
</dbReference>